<proteinExistence type="predicted"/>
<keyword evidence="4" id="KW-1185">Reference proteome</keyword>
<gene>
    <name evidence="3" type="ORF">ACFSAU_06195</name>
</gene>
<organism evidence="3 4">
    <name type="scientific">Halolamina litorea</name>
    <dbReference type="NCBI Taxonomy" id="1515593"/>
    <lineage>
        <taxon>Archaea</taxon>
        <taxon>Methanobacteriati</taxon>
        <taxon>Methanobacteriota</taxon>
        <taxon>Stenosarchaea group</taxon>
        <taxon>Halobacteria</taxon>
        <taxon>Halobacteriales</taxon>
        <taxon>Haloferacaceae</taxon>
    </lineage>
</organism>
<dbReference type="AlphaFoldDB" id="A0ABD6BQ04"/>
<dbReference type="InterPro" id="IPR051610">
    <property type="entry name" value="GPI/OXD"/>
</dbReference>
<dbReference type="SUPFAM" id="SSF51182">
    <property type="entry name" value="RmlC-like cupins"/>
    <property type="match status" value="1"/>
</dbReference>
<dbReference type="RefSeq" id="WP_267646483.1">
    <property type="nucleotide sequence ID" value="NZ_JANHGR010000001.1"/>
</dbReference>
<accession>A0ABD6BQ04</accession>
<feature type="domain" description="Cupin type-2" evidence="2">
    <location>
        <begin position="50"/>
        <end position="120"/>
    </location>
</feature>
<dbReference type="EMBL" id="JBHUCZ010000002">
    <property type="protein sequence ID" value="MFD1567076.1"/>
    <property type="molecule type" value="Genomic_DNA"/>
</dbReference>
<keyword evidence="1" id="KW-0479">Metal-binding</keyword>
<dbReference type="InterPro" id="IPR013096">
    <property type="entry name" value="Cupin_2"/>
</dbReference>
<evidence type="ECO:0000259" key="2">
    <source>
        <dbReference type="Pfam" id="PF07883"/>
    </source>
</evidence>
<dbReference type="Gene3D" id="2.60.120.10">
    <property type="entry name" value="Jelly Rolls"/>
    <property type="match status" value="1"/>
</dbReference>
<name>A0ABD6BQ04_9EURY</name>
<protein>
    <submittedName>
        <fullName evidence="3">Cupin domain-containing protein</fullName>
    </submittedName>
</protein>
<reference evidence="3 4" key="1">
    <citation type="journal article" date="2019" name="Int. J. Syst. Evol. Microbiol.">
        <title>The Global Catalogue of Microorganisms (GCM) 10K type strain sequencing project: providing services to taxonomists for standard genome sequencing and annotation.</title>
        <authorList>
            <consortium name="The Broad Institute Genomics Platform"/>
            <consortium name="The Broad Institute Genome Sequencing Center for Infectious Disease"/>
            <person name="Wu L."/>
            <person name="Ma J."/>
        </authorList>
    </citation>
    <scope>NUCLEOTIDE SEQUENCE [LARGE SCALE GENOMIC DNA]</scope>
    <source>
        <strain evidence="3 4">CGMCC 1.12859</strain>
    </source>
</reference>
<sequence>MEPVNEADLEWVTTEHGETAFRRKKLAAAAAGGAGGAEPPATDPELGCSLYELPPGKRSWPFHYHTGNEEAFYVLAGAGTLRAADDEHPLEAGDFVACPAGAEGAHRLVNDGDEPLRYLALSTMREPDVTVYPDSDKIGVFTGAAPGGEGDRDVSGYYERGASVDYWDGEA</sequence>
<dbReference type="Pfam" id="PF07883">
    <property type="entry name" value="Cupin_2"/>
    <property type="match status" value="1"/>
</dbReference>
<evidence type="ECO:0000313" key="3">
    <source>
        <dbReference type="EMBL" id="MFD1567076.1"/>
    </source>
</evidence>
<comment type="caution">
    <text evidence="3">The sequence shown here is derived from an EMBL/GenBank/DDBJ whole genome shotgun (WGS) entry which is preliminary data.</text>
</comment>
<dbReference type="Proteomes" id="UP001597139">
    <property type="component" value="Unassembled WGS sequence"/>
</dbReference>
<dbReference type="CDD" id="cd02224">
    <property type="entry name" value="cupin_SPO2919-like"/>
    <property type="match status" value="1"/>
</dbReference>
<evidence type="ECO:0000313" key="4">
    <source>
        <dbReference type="Proteomes" id="UP001597139"/>
    </source>
</evidence>
<dbReference type="GO" id="GO:0046872">
    <property type="term" value="F:metal ion binding"/>
    <property type="evidence" value="ECO:0007669"/>
    <property type="project" value="UniProtKB-KW"/>
</dbReference>
<dbReference type="PANTHER" id="PTHR35848">
    <property type="entry name" value="OXALATE-BINDING PROTEIN"/>
    <property type="match status" value="1"/>
</dbReference>
<dbReference type="InterPro" id="IPR014710">
    <property type="entry name" value="RmlC-like_jellyroll"/>
</dbReference>
<dbReference type="PANTHER" id="PTHR35848:SF6">
    <property type="entry name" value="CUPIN TYPE-2 DOMAIN-CONTAINING PROTEIN"/>
    <property type="match status" value="1"/>
</dbReference>
<evidence type="ECO:0000256" key="1">
    <source>
        <dbReference type="ARBA" id="ARBA00022723"/>
    </source>
</evidence>
<dbReference type="InterPro" id="IPR011051">
    <property type="entry name" value="RmlC_Cupin_sf"/>
</dbReference>